<gene>
    <name evidence="1" type="ORF">DMP07_04470</name>
</gene>
<evidence type="ECO:0000313" key="2">
    <source>
        <dbReference type="Proteomes" id="UP000267368"/>
    </source>
</evidence>
<keyword evidence="2" id="KW-1185">Reference proteome</keyword>
<comment type="caution">
    <text evidence="1">The sequence shown here is derived from an EMBL/GenBank/DDBJ whole genome shotgun (WGS) entry which is preliminary data.</text>
</comment>
<dbReference type="AlphaFoldDB" id="A0A3N0AGB4"/>
<organism evidence="1 2">
    <name type="scientific">Slackia faecicanis</name>
    <dbReference type="NCBI Taxonomy" id="255723"/>
    <lineage>
        <taxon>Bacteria</taxon>
        <taxon>Bacillati</taxon>
        <taxon>Actinomycetota</taxon>
        <taxon>Coriobacteriia</taxon>
        <taxon>Eggerthellales</taxon>
        <taxon>Eggerthellaceae</taxon>
        <taxon>Slackia</taxon>
    </lineage>
</organism>
<sequence>MNDEKKGMTDGEVEMAIMAALARCSASEDCSMCPLYAVSNDESCPRHIADMARHPEAYELQRDGRRIVVQRVGEAGEDVPALIAAYEAVGEVVDETASHCRTDASEAFVEMFRHGARAMLSVASGFDAGEVSRAELSMGLARITRAVSEDEE</sequence>
<dbReference type="Proteomes" id="UP000267368">
    <property type="component" value="Unassembled WGS sequence"/>
</dbReference>
<dbReference type="RefSeq" id="WP_123197937.1">
    <property type="nucleotide sequence ID" value="NZ_QICB01000002.1"/>
</dbReference>
<dbReference type="EMBL" id="QICB01000002">
    <property type="protein sequence ID" value="RNL20838.1"/>
    <property type="molecule type" value="Genomic_DNA"/>
</dbReference>
<proteinExistence type="predicted"/>
<name>A0A3N0AGB4_9ACTN</name>
<protein>
    <submittedName>
        <fullName evidence="1">Uncharacterized protein</fullName>
    </submittedName>
</protein>
<evidence type="ECO:0000313" key="1">
    <source>
        <dbReference type="EMBL" id="RNL20838.1"/>
    </source>
</evidence>
<reference evidence="2" key="1">
    <citation type="submission" date="2018-05" db="EMBL/GenBank/DDBJ databases">
        <title>Genome Sequencing of selected type strains of the family Eggerthellaceae.</title>
        <authorList>
            <person name="Danylec N."/>
            <person name="Stoll D.A."/>
            <person name="Doetsch A."/>
            <person name="Huch M."/>
        </authorList>
    </citation>
    <scope>NUCLEOTIDE SEQUENCE [LARGE SCALE GENOMIC DNA]</scope>
    <source>
        <strain evidence="2">DSM 17537</strain>
    </source>
</reference>
<accession>A0A3N0AGB4</accession>